<dbReference type="AlphaFoldDB" id="A0A0A9FPQ0"/>
<sequence>MSSAPCRGIPAVTSACLLPHTSLMPAHLTLGIVEAPSVPHLGTALVSSHHLHVASVLSALQLGTLMSSHPHTGIALVSSLHPETSPVSPLHLDTALVSFAPPLDAAVIYSPAHLDIVPSSFASHLHIALVHVESSVAHLHTDRVSAAFHSHTAGVPAALYLGTGAMSSAWHLGANVAQGVAHTDLGNK</sequence>
<reference evidence="1" key="1">
    <citation type="submission" date="2014-09" db="EMBL/GenBank/DDBJ databases">
        <authorList>
            <person name="Magalhaes I.L.F."/>
            <person name="Oliveira U."/>
            <person name="Santos F.R."/>
            <person name="Vidigal T.H.D.A."/>
            <person name="Brescovit A.D."/>
            <person name="Santos A.J."/>
        </authorList>
    </citation>
    <scope>NUCLEOTIDE SEQUENCE</scope>
    <source>
        <tissue evidence="1">Shoot tissue taken approximately 20 cm above the soil surface</tissue>
    </source>
</reference>
<protein>
    <submittedName>
        <fullName evidence="1">Uncharacterized protein</fullName>
    </submittedName>
</protein>
<organism evidence="1">
    <name type="scientific">Arundo donax</name>
    <name type="common">Giant reed</name>
    <name type="synonym">Donax arundinaceus</name>
    <dbReference type="NCBI Taxonomy" id="35708"/>
    <lineage>
        <taxon>Eukaryota</taxon>
        <taxon>Viridiplantae</taxon>
        <taxon>Streptophyta</taxon>
        <taxon>Embryophyta</taxon>
        <taxon>Tracheophyta</taxon>
        <taxon>Spermatophyta</taxon>
        <taxon>Magnoliopsida</taxon>
        <taxon>Liliopsida</taxon>
        <taxon>Poales</taxon>
        <taxon>Poaceae</taxon>
        <taxon>PACMAD clade</taxon>
        <taxon>Arundinoideae</taxon>
        <taxon>Arundineae</taxon>
        <taxon>Arundo</taxon>
    </lineage>
</organism>
<reference evidence="1" key="2">
    <citation type="journal article" date="2015" name="Data Brief">
        <title>Shoot transcriptome of the giant reed, Arundo donax.</title>
        <authorList>
            <person name="Barrero R.A."/>
            <person name="Guerrero F.D."/>
            <person name="Moolhuijzen P."/>
            <person name="Goolsby J.A."/>
            <person name="Tidwell J."/>
            <person name="Bellgard S.E."/>
            <person name="Bellgard M.I."/>
        </authorList>
    </citation>
    <scope>NUCLEOTIDE SEQUENCE</scope>
    <source>
        <tissue evidence="1">Shoot tissue taken approximately 20 cm above the soil surface</tissue>
    </source>
</reference>
<evidence type="ECO:0000313" key="1">
    <source>
        <dbReference type="EMBL" id="JAE14267.1"/>
    </source>
</evidence>
<accession>A0A0A9FPQ0</accession>
<name>A0A0A9FPQ0_ARUDO</name>
<proteinExistence type="predicted"/>
<dbReference type="EMBL" id="GBRH01183629">
    <property type="protein sequence ID" value="JAE14267.1"/>
    <property type="molecule type" value="Transcribed_RNA"/>
</dbReference>